<dbReference type="InterPro" id="IPR022643">
    <property type="entry name" value="De-COase2_C"/>
</dbReference>
<dbReference type="InterPro" id="IPR022644">
    <property type="entry name" value="De-COase2_N"/>
</dbReference>
<feature type="domain" description="Orn/DAP/Arg decarboxylase 2 N-terminal" evidence="10">
    <location>
        <begin position="45"/>
        <end position="289"/>
    </location>
</feature>
<reference evidence="11 12" key="2">
    <citation type="submission" date="2015-10" db="EMBL/GenBank/DDBJ databases">
        <title>Draft Genome Sequence of Prosthecomicrobium hirschii ATCC 27832.</title>
        <authorList>
            <person name="Daniel J."/>
            <person name="Givan S.A."/>
            <person name="Brun Y.V."/>
            <person name="Brown P.J."/>
        </authorList>
    </citation>
    <scope>NUCLEOTIDE SEQUENCE [LARGE SCALE GENOMIC DNA]</scope>
    <source>
        <strain evidence="11 12">16</strain>
    </source>
</reference>
<name>A0A0N8GEQ1_9HYPH</name>
<dbReference type="HAMAP" id="MF_02120">
    <property type="entry name" value="LysA"/>
    <property type="match status" value="1"/>
</dbReference>
<dbReference type="Pfam" id="PF02784">
    <property type="entry name" value="Orn_Arg_deC_N"/>
    <property type="match status" value="1"/>
</dbReference>
<evidence type="ECO:0000256" key="7">
    <source>
        <dbReference type="PIRSR" id="PIRSR600183-50"/>
    </source>
</evidence>
<comment type="function">
    <text evidence="5">Specifically catalyzes the decarboxylation of meso-diaminopimelate (meso-DAP) to L-lysine.</text>
</comment>
<dbReference type="FunFam" id="3.20.20.10:FF:000003">
    <property type="entry name" value="Diaminopimelate decarboxylase"/>
    <property type="match status" value="1"/>
</dbReference>
<evidence type="ECO:0000259" key="10">
    <source>
        <dbReference type="Pfam" id="PF02784"/>
    </source>
</evidence>
<comment type="pathway">
    <text evidence="5 8">Amino-acid biosynthesis; L-lysine biosynthesis via DAP pathway; L-lysine from DL-2,6-diaminopimelate: step 1/1.</text>
</comment>
<dbReference type="AlphaFoldDB" id="A0A0N8GEQ1"/>
<feature type="binding site" evidence="5">
    <location>
        <position position="325"/>
    </location>
    <ligand>
        <name>substrate</name>
    </ligand>
</feature>
<dbReference type="Gene3D" id="2.40.37.10">
    <property type="entry name" value="Lyase, Ornithine Decarboxylase, Chain A, domain 1"/>
    <property type="match status" value="1"/>
</dbReference>
<sequence>MPDATRRLPASAFAYRDGELCVEGVALARIAEAVGTPFYCYSAGRLRERARALKAALGPLGVDIHFAMKANGNQAVLALFAAEGIGADIVSGGELARALAAGIPPGHVVFSGVGKTAGEIDAALAAGIHQINVESFEELHLVETLAAARGIVAEVALRINPDVDAETHAKITTGKKDNKFGIDVDRLARLDNELKALAHVRVVGLAIHIGSQIMSAGPFLAAYRTLLAAADTLKARGVPLTRLDLGGGFGIPYENELEFSFADLAGAIRETVAGKGYALAVEPGRSLVADAGVLVSRVAFVKDAGHMQFAVLDAAMNDLVRPAMYEAHHDIVPVRAPAAGAVPVEYDVVGPICESSDTFARRLKLAPLAAGDLVVLATAGAYGATMSSTYNGRALIPEVMVDGDRFAVVRRRVEIAEQIGWDSVPDFIAAPKTPDASA</sequence>
<proteinExistence type="inferred from homology"/>
<organism evidence="11 12">
    <name type="scientific">Prosthecodimorpha hirschii</name>
    <dbReference type="NCBI Taxonomy" id="665126"/>
    <lineage>
        <taxon>Bacteria</taxon>
        <taxon>Pseudomonadati</taxon>
        <taxon>Pseudomonadota</taxon>
        <taxon>Alphaproteobacteria</taxon>
        <taxon>Hyphomicrobiales</taxon>
        <taxon>Ancalomicrobiaceae</taxon>
        <taxon>Prosthecodimorpha</taxon>
    </lineage>
</organism>
<keyword evidence="5 8" id="KW-0457">Lysine biosynthesis</keyword>
<dbReference type="GO" id="GO:0030170">
    <property type="term" value="F:pyridoxal phosphate binding"/>
    <property type="evidence" value="ECO:0007669"/>
    <property type="project" value="UniProtKB-UniRule"/>
</dbReference>
<dbReference type="GO" id="GO:0009089">
    <property type="term" value="P:lysine biosynthetic process via diaminopimelate"/>
    <property type="evidence" value="ECO:0007669"/>
    <property type="project" value="UniProtKB-UniRule"/>
</dbReference>
<keyword evidence="12" id="KW-1185">Reference proteome</keyword>
<keyword evidence="4 5" id="KW-0456">Lyase</keyword>
<evidence type="ECO:0000256" key="1">
    <source>
        <dbReference type="ARBA" id="ARBA00001933"/>
    </source>
</evidence>
<dbReference type="UniPathway" id="UPA00034">
    <property type="reaction ID" value="UER00027"/>
</dbReference>
<comment type="catalytic activity">
    <reaction evidence="5 8">
        <text>meso-2,6-diaminopimelate + H(+) = L-lysine + CO2</text>
        <dbReference type="Rhea" id="RHEA:15101"/>
        <dbReference type="ChEBI" id="CHEBI:15378"/>
        <dbReference type="ChEBI" id="CHEBI:16526"/>
        <dbReference type="ChEBI" id="CHEBI:32551"/>
        <dbReference type="ChEBI" id="CHEBI:57791"/>
        <dbReference type="EC" id="4.1.1.20"/>
    </reaction>
</comment>
<dbReference type="Pfam" id="PF00278">
    <property type="entry name" value="Orn_DAP_Arg_deC"/>
    <property type="match status" value="1"/>
</dbReference>
<dbReference type="InterPro" id="IPR009006">
    <property type="entry name" value="Ala_racemase/Decarboxylase_C"/>
</dbReference>
<evidence type="ECO:0000256" key="4">
    <source>
        <dbReference type="ARBA" id="ARBA00023239"/>
    </source>
</evidence>
<comment type="similarity">
    <text evidence="5">Belongs to the Orn/Lys/Arg decarboxylase class-II family. LysA subfamily.</text>
</comment>
<feature type="binding site" evidence="5">
    <location>
        <position position="285"/>
    </location>
    <ligand>
        <name>substrate</name>
    </ligand>
</feature>
<dbReference type="InterPro" id="IPR000183">
    <property type="entry name" value="Orn/DAP/Arg_de-COase"/>
</dbReference>
<dbReference type="SUPFAM" id="SSF50621">
    <property type="entry name" value="Alanine racemase C-terminal domain-like"/>
    <property type="match status" value="1"/>
</dbReference>
<evidence type="ECO:0000256" key="6">
    <source>
        <dbReference type="NCBIfam" id="TIGR01048"/>
    </source>
</evidence>
<dbReference type="InterPro" id="IPR002986">
    <property type="entry name" value="DAP_deCOOHase_LysA"/>
</dbReference>
<evidence type="ECO:0000313" key="11">
    <source>
        <dbReference type="EMBL" id="KPL52145.1"/>
    </source>
</evidence>
<gene>
    <name evidence="5" type="primary">lysA</name>
    <name evidence="11" type="ORF">ABB55_07825</name>
</gene>
<dbReference type="Proteomes" id="UP000048984">
    <property type="component" value="Unassembled WGS sequence"/>
</dbReference>
<dbReference type="EMBL" id="LJYW01000001">
    <property type="protein sequence ID" value="KPL52145.1"/>
    <property type="molecule type" value="Genomic_DNA"/>
</dbReference>
<feature type="binding site" evidence="5">
    <location>
        <position position="354"/>
    </location>
    <ligand>
        <name>substrate</name>
    </ligand>
</feature>
<comment type="cofactor">
    <cofactor evidence="1 5 7 8">
        <name>pyridoxal 5'-phosphate</name>
        <dbReference type="ChEBI" id="CHEBI:597326"/>
    </cofactor>
</comment>
<reference evidence="11 12" key="1">
    <citation type="submission" date="2015-09" db="EMBL/GenBank/DDBJ databases">
        <authorList>
            <consortium name="Swine Surveillance"/>
        </authorList>
    </citation>
    <scope>NUCLEOTIDE SEQUENCE [LARGE SCALE GENOMIC DNA]</scope>
    <source>
        <strain evidence="11 12">16</strain>
    </source>
</reference>
<evidence type="ECO:0000256" key="3">
    <source>
        <dbReference type="ARBA" id="ARBA00022898"/>
    </source>
</evidence>
<feature type="modified residue" description="N6-(pyridoxal phosphate)lysine" evidence="5 7">
    <location>
        <position position="69"/>
    </location>
</feature>
<dbReference type="PANTHER" id="PTHR43727:SF2">
    <property type="entry name" value="GROUP IV DECARBOXYLASE"/>
    <property type="match status" value="1"/>
</dbReference>
<feature type="active site" description="Proton donor" evidence="7">
    <location>
        <position position="353"/>
    </location>
</feature>
<dbReference type="Gene3D" id="3.20.20.10">
    <property type="entry name" value="Alanine racemase"/>
    <property type="match status" value="1"/>
</dbReference>
<evidence type="ECO:0000256" key="5">
    <source>
        <dbReference type="HAMAP-Rule" id="MF_02120"/>
    </source>
</evidence>
<feature type="binding site" evidence="5">
    <location>
        <position position="321"/>
    </location>
    <ligand>
        <name>substrate</name>
    </ligand>
</feature>
<evidence type="ECO:0000313" key="12">
    <source>
        <dbReference type="Proteomes" id="UP000048984"/>
    </source>
</evidence>
<dbReference type="CDD" id="cd06828">
    <property type="entry name" value="PLPDE_III_DapDC"/>
    <property type="match status" value="1"/>
</dbReference>
<dbReference type="EC" id="4.1.1.20" evidence="5 6"/>
<keyword evidence="2 5" id="KW-0210">Decarboxylase</keyword>
<evidence type="ECO:0000256" key="8">
    <source>
        <dbReference type="RuleBase" id="RU003738"/>
    </source>
</evidence>
<comment type="caution">
    <text evidence="11">The sequence shown here is derived from an EMBL/GenBank/DDBJ whole genome shotgun (WGS) entry which is preliminary data.</text>
</comment>
<evidence type="ECO:0000259" key="9">
    <source>
        <dbReference type="Pfam" id="PF00278"/>
    </source>
</evidence>
<feature type="binding site" evidence="5">
    <location>
        <begin position="282"/>
        <end position="285"/>
    </location>
    <ligand>
        <name>pyridoxal 5'-phosphate</name>
        <dbReference type="ChEBI" id="CHEBI:597326"/>
    </ligand>
</feature>
<dbReference type="RefSeq" id="WP_054358308.1">
    <property type="nucleotide sequence ID" value="NZ_LJYW01000001.1"/>
</dbReference>
<evidence type="ECO:0000256" key="2">
    <source>
        <dbReference type="ARBA" id="ARBA00022793"/>
    </source>
</evidence>
<dbReference type="InterPro" id="IPR029066">
    <property type="entry name" value="PLP-binding_barrel"/>
</dbReference>
<feature type="binding site" evidence="5">
    <location>
        <position position="382"/>
    </location>
    <ligand>
        <name>pyridoxal 5'-phosphate</name>
        <dbReference type="ChEBI" id="CHEBI:597326"/>
    </ligand>
</feature>
<dbReference type="STRING" id="665126.ABB55_07825"/>
<comment type="subunit">
    <text evidence="5">Homodimer.</text>
</comment>
<protein>
    <recommendedName>
        <fullName evidence="5 6">Diaminopimelate decarboxylase</fullName>
        <shortName evidence="5">DAP decarboxylase</shortName>
        <shortName evidence="5">DAPDC</shortName>
        <ecNumber evidence="5 6">4.1.1.20</ecNumber>
    </recommendedName>
</protein>
<dbReference type="PANTHER" id="PTHR43727">
    <property type="entry name" value="DIAMINOPIMELATE DECARBOXYLASE"/>
    <property type="match status" value="1"/>
</dbReference>
<feature type="domain" description="Orn/DAP/Arg decarboxylase 2 C-terminal" evidence="9">
    <location>
        <begin position="38"/>
        <end position="380"/>
    </location>
</feature>
<dbReference type="NCBIfam" id="TIGR01048">
    <property type="entry name" value="lysA"/>
    <property type="match status" value="1"/>
</dbReference>
<dbReference type="SUPFAM" id="SSF51419">
    <property type="entry name" value="PLP-binding barrel"/>
    <property type="match status" value="1"/>
</dbReference>
<dbReference type="PRINTS" id="PR01179">
    <property type="entry name" value="ODADCRBXLASE"/>
</dbReference>
<feature type="binding site" evidence="5">
    <location>
        <position position="382"/>
    </location>
    <ligand>
        <name>substrate</name>
    </ligand>
</feature>
<keyword evidence="3 5" id="KW-0663">Pyridoxal phosphate</keyword>
<dbReference type="GO" id="GO:0008836">
    <property type="term" value="F:diaminopimelate decarboxylase activity"/>
    <property type="evidence" value="ECO:0007669"/>
    <property type="project" value="UniProtKB-UniRule"/>
</dbReference>
<keyword evidence="5" id="KW-0028">Amino-acid biosynthesis</keyword>
<feature type="binding site" evidence="5">
    <location>
        <position position="248"/>
    </location>
    <ligand>
        <name>pyridoxal 5'-phosphate</name>
        <dbReference type="ChEBI" id="CHEBI:597326"/>
    </ligand>
</feature>
<accession>A0A0N8GEQ1</accession>
<dbReference type="PRINTS" id="PR01181">
    <property type="entry name" value="DAPDCRBXLASE"/>
</dbReference>